<proteinExistence type="predicted"/>
<dbReference type="Proteomes" id="UP000028630">
    <property type="component" value="Unassembled WGS sequence"/>
</dbReference>
<protein>
    <recommendedName>
        <fullName evidence="3">DUF2190 family protein</fullName>
    </recommendedName>
</protein>
<comment type="caution">
    <text evidence="1">The sequence shown here is derived from an EMBL/GenBank/DDBJ whole genome shotgun (WGS) entry which is preliminary data.</text>
</comment>
<dbReference type="Pfam" id="PF09956">
    <property type="entry name" value="Phage_cement_2"/>
    <property type="match status" value="1"/>
</dbReference>
<dbReference type="eggNOG" id="COG5471">
    <property type="taxonomic scope" value="Bacteria"/>
</dbReference>
<accession>A0A085ASD3</accession>
<dbReference type="OrthoDB" id="5678113at2"/>
<reference evidence="2" key="1">
    <citation type="submission" date="2014-05" db="EMBL/GenBank/DDBJ databases">
        <title>ATOL: Assembling a taxonomically balanced genome-scale reconstruction of the evolutionary history of the Enterobacteriaceae.</title>
        <authorList>
            <person name="Plunkett G. III"/>
            <person name="Neeno-Eckwall E.C."/>
            <person name="Glasner J.D."/>
            <person name="Perna N.T."/>
        </authorList>
    </citation>
    <scope>NUCLEOTIDE SEQUENCE [LARGE SCALE GENOMIC DNA]</scope>
    <source>
        <strain evidence="2">ATCC 49490</strain>
    </source>
</reference>
<dbReference type="AlphaFoldDB" id="A0A085ASD3"/>
<dbReference type="InterPro" id="IPR011231">
    <property type="entry name" value="Phage_VT1-Sakai_H0018"/>
</dbReference>
<dbReference type="PIRSF" id="PIRSF030771">
    <property type="entry name" value="UCP030771"/>
    <property type="match status" value="1"/>
</dbReference>
<evidence type="ECO:0000313" key="2">
    <source>
        <dbReference type="Proteomes" id="UP000028630"/>
    </source>
</evidence>
<dbReference type="EMBL" id="JMTB01000011">
    <property type="protein sequence ID" value="KFC13128.1"/>
    <property type="molecule type" value="Genomic_DNA"/>
</dbReference>
<sequence>MATNYQQDGYTMDFTNTGTAAILSGAPVVVGGVVGVAHGDIPVDSSGVLHMAGVFVLPKASEAIAAGTKLYINNGKVTATAPTNPAVAGTAWETVTVDAKAVAVRLGF</sequence>
<dbReference type="RefSeq" id="WP_038153467.1">
    <property type="nucleotide sequence ID" value="NZ_JMTB01000011.1"/>
</dbReference>
<name>A0A085ASD3_9ENTR</name>
<evidence type="ECO:0000313" key="1">
    <source>
        <dbReference type="EMBL" id="KFC13128.1"/>
    </source>
</evidence>
<evidence type="ECO:0008006" key="3">
    <source>
        <dbReference type="Google" id="ProtNLM"/>
    </source>
</evidence>
<organism evidence="1 2">
    <name type="scientific">Trabulsiella guamensis ATCC 49490</name>
    <dbReference type="NCBI Taxonomy" id="1005994"/>
    <lineage>
        <taxon>Bacteria</taxon>
        <taxon>Pseudomonadati</taxon>
        <taxon>Pseudomonadota</taxon>
        <taxon>Gammaproteobacteria</taxon>
        <taxon>Enterobacterales</taxon>
        <taxon>Enterobacteriaceae</taxon>
        <taxon>Trabulsiella</taxon>
    </lineage>
</organism>
<gene>
    <name evidence="1" type="ORF">GTGU_00170</name>
</gene>
<keyword evidence="2" id="KW-1185">Reference proteome</keyword>